<sequence length="59" mass="5904">MARNDTSHLAAPVALVDAGTIGIDATAPRPLTDSASRCATTPSPVAAVGKIIFVPSRSS</sequence>
<name>A0ABP8DFA5_9ACTN</name>
<keyword evidence="2" id="KW-1185">Reference proteome</keyword>
<protein>
    <submittedName>
        <fullName evidence="1">Uncharacterized protein</fullName>
    </submittedName>
</protein>
<dbReference type="Proteomes" id="UP001500620">
    <property type="component" value="Unassembled WGS sequence"/>
</dbReference>
<evidence type="ECO:0000313" key="2">
    <source>
        <dbReference type="Proteomes" id="UP001500620"/>
    </source>
</evidence>
<dbReference type="RefSeq" id="WP_345131633.1">
    <property type="nucleotide sequence ID" value="NZ_BAABAT010000019.1"/>
</dbReference>
<evidence type="ECO:0000313" key="1">
    <source>
        <dbReference type="EMBL" id="GAA4254616.1"/>
    </source>
</evidence>
<reference evidence="2" key="1">
    <citation type="journal article" date="2019" name="Int. J. Syst. Evol. Microbiol.">
        <title>The Global Catalogue of Microorganisms (GCM) 10K type strain sequencing project: providing services to taxonomists for standard genome sequencing and annotation.</title>
        <authorList>
            <consortium name="The Broad Institute Genomics Platform"/>
            <consortium name="The Broad Institute Genome Sequencing Center for Infectious Disease"/>
            <person name="Wu L."/>
            <person name="Ma J."/>
        </authorList>
    </citation>
    <scope>NUCLEOTIDE SEQUENCE [LARGE SCALE GENOMIC DNA]</scope>
    <source>
        <strain evidence="2">JCM 17441</strain>
    </source>
</reference>
<gene>
    <name evidence="1" type="ORF">GCM10022255_059980</name>
</gene>
<organism evidence="1 2">
    <name type="scientific">Dactylosporangium darangshiense</name>
    <dbReference type="NCBI Taxonomy" id="579108"/>
    <lineage>
        <taxon>Bacteria</taxon>
        <taxon>Bacillati</taxon>
        <taxon>Actinomycetota</taxon>
        <taxon>Actinomycetes</taxon>
        <taxon>Micromonosporales</taxon>
        <taxon>Micromonosporaceae</taxon>
        <taxon>Dactylosporangium</taxon>
    </lineage>
</organism>
<comment type="caution">
    <text evidence="1">The sequence shown here is derived from an EMBL/GenBank/DDBJ whole genome shotgun (WGS) entry which is preliminary data.</text>
</comment>
<accession>A0ABP8DFA5</accession>
<proteinExistence type="predicted"/>
<dbReference type="EMBL" id="BAABAT010000019">
    <property type="protein sequence ID" value="GAA4254616.1"/>
    <property type="molecule type" value="Genomic_DNA"/>
</dbReference>